<dbReference type="InterPro" id="IPR036188">
    <property type="entry name" value="FAD/NAD-bd_sf"/>
</dbReference>
<reference evidence="10 11" key="1">
    <citation type="journal article" date="2023" name="BMC Biol.">
        <title>The compact genome of the sponge Oopsacas minuta (Hexactinellida) is lacking key metazoan core genes.</title>
        <authorList>
            <person name="Santini S."/>
            <person name="Schenkelaars Q."/>
            <person name="Jourda C."/>
            <person name="Duchesne M."/>
            <person name="Belahbib H."/>
            <person name="Rocher C."/>
            <person name="Selva M."/>
            <person name="Riesgo A."/>
            <person name="Vervoort M."/>
            <person name="Leys S.P."/>
            <person name="Kodjabachian L."/>
            <person name="Le Bivic A."/>
            <person name="Borchiellini C."/>
            <person name="Claverie J.M."/>
            <person name="Renard E."/>
        </authorList>
    </citation>
    <scope>NUCLEOTIDE SEQUENCE [LARGE SCALE GENOMIC DNA]</scope>
    <source>
        <strain evidence="10">SPO-2</strain>
    </source>
</reference>
<keyword evidence="4" id="KW-0274">FAD</keyword>
<dbReference type="GO" id="GO:0019363">
    <property type="term" value="P:pyridine nucleotide biosynthetic process"/>
    <property type="evidence" value="ECO:0007669"/>
    <property type="project" value="UniProtKB-KW"/>
</dbReference>
<dbReference type="GO" id="GO:0071949">
    <property type="term" value="F:FAD binding"/>
    <property type="evidence" value="ECO:0007669"/>
    <property type="project" value="InterPro"/>
</dbReference>
<evidence type="ECO:0000313" key="11">
    <source>
        <dbReference type="Proteomes" id="UP001165289"/>
    </source>
</evidence>
<dbReference type="GO" id="GO:0005741">
    <property type="term" value="C:mitochondrial outer membrane"/>
    <property type="evidence" value="ECO:0007669"/>
    <property type="project" value="TreeGrafter"/>
</dbReference>
<keyword evidence="3" id="KW-0662">Pyridine nucleotide biosynthesis</keyword>
<dbReference type="FunFam" id="3.50.50.60:FF:000185">
    <property type="entry name" value="Kynurenine 3-monooxygenase"/>
    <property type="match status" value="1"/>
</dbReference>
<proteinExistence type="predicted"/>
<evidence type="ECO:0000256" key="7">
    <source>
        <dbReference type="ARBA" id="ARBA00023033"/>
    </source>
</evidence>
<dbReference type="Gene3D" id="3.50.50.60">
    <property type="entry name" value="FAD/NAD(P)-binding domain"/>
    <property type="match status" value="1"/>
</dbReference>
<evidence type="ECO:0000256" key="1">
    <source>
        <dbReference type="ARBA" id="ARBA00001974"/>
    </source>
</evidence>
<dbReference type="Pfam" id="PF01494">
    <property type="entry name" value="FAD_binding_3"/>
    <property type="match status" value="1"/>
</dbReference>
<dbReference type="PANTHER" id="PTHR46028:SF2">
    <property type="entry name" value="KYNURENINE 3-MONOOXYGENASE"/>
    <property type="match status" value="1"/>
</dbReference>
<protein>
    <submittedName>
        <fullName evidence="10">Kynurenine 3-monooxygenase</fullName>
    </submittedName>
</protein>
<comment type="cofactor">
    <cofactor evidence="1">
        <name>FAD</name>
        <dbReference type="ChEBI" id="CHEBI:57692"/>
    </cofactor>
</comment>
<evidence type="ECO:0000256" key="5">
    <source>
        <dbReference type="ARBA" id="ARBA00022857"/>
    </source>
</evidence>
<accession>A0AAV7JYL0</accession>
<keyword evidence="6" id="KW-0560">Oxidoreductase</keyword>
<keyword evidence="5" id="KW-0521">NADP</keyword>
<dbReference type="GO" id="GO:0004502">
    <property type="term" value="F:kynurenine 3-monooxygenase activity"/>
    <property type="evidence" value="ECO:0007669"/>
    <property type="project" value="TreeGrafter"/>
</dbReference>
<keyword evidence="7" id="KW-0503">Monooxygenase</keyword>
<comment type="caution">
    <text evidence="10">The sequence shown here is derived from an EMBL/GenBank/DDBJ whole genome shotgun (WGS) entry which is preliminary data.</text>
</comment>
<dbReference type="InterPro" id="IPR002938">
    <property type="entry name" value="FAD-bd"/>
</dbReference>
<feature type="domain" description="FAD-binding" evidence="9">
    <location>
        <begin position="2"/>
        <end position="326"/>
    </location>
</feature>
<gene>
    <name evidence="10" type="ORF">LOD99_3265</name>
</gene>
<sequence length="496" mass="56492">MSIIVVGGGLVGSLHALMLARLGFEVRLFDTRIDPRIGKEEGKSINLALSTRGRHALGLVECEEEVLATSVPMRGRYIHNKDETYFTLDYSPNGDCIHSVNRKKLNELLLEKAEQKGVKIFFRHKCSSVNFVINSVSFEKLDELDGSNNPCITTVKYDYLFGCDGANSIVRKEMIWSLDLFSQEFIQHNYKELEISMKDDDFAIDPNYLHIWPRNEFMLIALGNHDKSFTLTLFVPRNIFADLDTNQKVVNFFKDNFPDAMELIGVRKLTDDFFANPTGRLLTVKCNPYHHRSALLLGDAAHAMVPFFGQGMNSGFEDCEKFISILQKNDNDFKLAMTEYSLVRHPDSLAVCQLSLYNYVEMRAKVNSILFRIRRKMTFMLAKIFPSTFKPLYPSVAFTSTPYSEVIKITHRQDMIINRLLISLAIVLPTVCTAAVIFYLVSRRSGIPNKNPDSYPEYIITLIDRPVRYAWSWVPGDIQKGLGNTASGVFGYFTPK</sequence>
<keyword evidence="8" id="KW-1133">Transmembrane helix</keyword>
<keyword evidence="11" id="KW-1185">Reference proteome</keyword>
<organism evidence="10 11">
    <name type="scientific">Oopsacas minuta</name>
    <dbReference type="NCBI Taxonomy" id="111878"/>
    <lineage>
        <taxon>Eukaryota</taxon>
        <taxon>Metazoa</taxon>
        <taxon>Porifera</taxon>
        <taxon>Hexactinellida</taxon>
        <taxon>Hexasterophora</taxon>
        <taxon>Lyssacinosida</taxon>
        <taxon>Leucopsacidae</taxon>
        <taxon>Oopsacas</taxon>
    </lineage>
</organism>
<dbReference type="PRINTS" id="PR00420">
    <property type="entry name" value="RNGMNOXGNASE"/>
</dbReference>
<evidence type="ECO:0000256" key="8">
    <source>
        <dbReference type="SAM" id="Phobius"/>
    </source>
</evidence>
<evidence type="ECO:0000256" key="3">
    <source>
        <dbReference type="ARBA" id="ARBA00022642"/>
    </source>
</evidence>
<dbReference type="AlphaFoldDB" id="A0AAV7JYL0"/>
<keyword evidence="8" id="KW-0472">Membrane</keyword>
<dbReference type="PANTHER" id="PTHR46028">
    <property type="entry name" value="KYNURENINE 3-MONOOXYGENASE"/>
    <property type="match status" value="1"/>
</dbReference>
<dbReference type="EMBL" id="JAKMXF010000255">
    <property type="protein sequence ID" value="KAI6653761.1"/>
    <property type="molecule type" value="Genomic_DNA"/>
</dbReference>
<evidence type="ECO:0000259" key="9">
    <source>
        <dbReference type="Pfam" id="PF01494"/>
    </source>
</evidence>
<evidence type="ECO:0000256" key="2">
    <source>
        <dbReference type="ARBA" id="ARBA00022630"/>
    </source>
</evidence>
<dbReference type="Proteomes" id="UP001165289">
    <property type="component" value="Unassembled WGS sequence"/>
</dbReference>
<keyword evidence="2" id="KW-0285">Flavoprotein</keyword>
<feature type="transmembrane region" description="Helical" evidence="8">
    <location>
        <begin position="420"/>
        <end position="441"/>
    </location>
</feature>
<dbReference type="GO" id="GO:0070189">
    <property type="term" value="P:kynurenine metabolic process"/>
    <property type="evidence" value="ECO:0007669"/>
    <property type="project" value="TreeGrafter"/>
</dbReference>
<evidence type="ECO:0000256" key="6">
    <source>
        <dbReference type="ARBA" id="ARBA00023002"/>
    </source>
</evidence>
<dbReference type="SUPFAM" id="SSF51905">
    <property type="entry name" value="FAD/NAD(P)-binding domain"/>
    <property type="match status" value="1"/>
</dbReference>
<name>A0AAV7JYL0_9METZ</name>
<keyword evidence="8" id="KW-0812">Transmembrane</keyword>
<evidence type="ECO:0000313" key="10">
    <source>
        <dbReference type="EMBL" id="KAI6653761.1"/>
    </source>
</evidence>
<evidence type="ECO:0000256" key="4">
    <source>
        <dbReference type="ARBA" id="ARBA00022827"/>
    </source>
</evidence>